<feature type="region of interest" description="Disordered" evidence="1">
    <location>
        <begin position="461"/>
        <end position="611"/>
    </location>
</feature>
<dbReference type="OrthoDB" id="5849288at2759"/>
<feature type="compositionally biased region" description="Polar residues" evidence="1">
    <location>
        <begin position="319"/>
        <end position="329"/>
    </location>
</feature>
<dbReference type="HOGENOM" id="CLU_317670_0_0_1"/>
<feature type="compositionally biased region" description="Polar residues" evidence="1">
    <location>
        <begin position="298"/>
        <end position="307"/>
    </location>
</feature>
<feature type="region of interest" description="Disordered" evidence="1">
    <location>
        <begin position="319"/>
        <end position="380"/>
    </location>
</feature>
<sequence>MASEEDEQWNVSVKVLVGNGKYREYRLPSSLCTDRPTLWGAKHEVGQRIADIVRDKKLKIGELKRYIQKIEQSQSIWLSLAKNVNGKSENFFLDALSASNEDLEKFEQLNFFSKKSWSKLRDVEELSELEKDELSLIDNEVEPYKTDDVNENGENKLRHYEWMCKKSVGLSSLRQQSTEREDRNDTSSAVKKTTSNGFSKTEKGDVVPVEFWPNSSQPVDSLNAVVVNGIEIVTKDKKNDLKEDQNTDDDVVPTVSNTNKVKVFDETVRKSNKQLEQIQTKLETSKLKAPEKEVDDQLCSTQNASSSAIADIHSERIATDSTLEKSSQPPKVLMKDNKKDTAIKKEETVQESKKKSENGETKNASVSQNSSSQVKKPLADVSGISRLRLTSGSSVDVKPVPVTVPKVCGNIWERKAAEREQKQLEEKYEQQYPNPGSQTNGNALSISDAVIKSKIETVQNGVISKRAAKKSKKEQLKTEPPKPSDSNGWITFSAKKGGRPTNGTFLKDLEKQESTSFLTRSSEESTTSSSMQSLDLIAQSSNVPTENVTDTEKKKVEDVPKDEVQVNERRLEFPKKNNDDIKAEKRAKRRQRVHEKVKLSAKQNKEEEKKLKEQKRIEHELQILSEKKEKEVKQRLEYEQKKAEIQRIKRERESQLLTRKQKGCDPSKVQDMLESKERLVAHVKEKPLRYLMIGSKIYMDKRLMELATDRSMEINKNKHKILHTYKGRLKTMDRMNTFLIFMSDLTENTKDFRLEELLDYFTSKSLDVNEEPLNAVHEAIRTTFIQFCKNFTLKNPETMEKACQFADSLLQKMGKVRKTSEMIEKSNEILTNYKMLYTEAVDIMGLTSYLRTRMDTELFIMEEDYLLTVTESEICGYQGDETDDEEEFEKPEVHDMCCQTDGETYDVRAASMLPLAD</sequence>
<gene>
    <name evidence="2" type="ORF">CRE_00242</name>
</gene>
<name>E3LE07_CAERE</name>
<evidence type="ECO:0000313" key="3">
    <source>
        <dbReference type="Proteomes" id="UP000008281"/>
    </source>
</evidence>
<feature type="compositionally biased region" description="Basic and acidic residues" evidence="1">
    <location>
        <begin position="418"/>
        <end position="429"/>
    </location>
</feature>
<dbReference type="FunCoup" id="E3LE07">
    <property type="interactions" value="1764"/>
</dbReference>
<feature type="compositionally biased region" description="Basic and acidic residues" evidence="1">
    <location>
        <begin position="333"/>
        <end position="360"/>
    </location>
</feature>
<evidence type="ECO:0000256" key="1">
    <source>
        <dbReference type="SAM" id="MobiDB-lite"/>
    </source>
</evidence>
<feature type="region of interest" description="Disordered" evidence="1">
    <location>
        <begin position="288"/>
        <end position="307"/>
    </location>
</feature>
<feature type="region of interest" description="Disordered" evidence="1">
    <location>
        <begin position="418"/>
        <end position="445"/>
    </location>
</feature>
<proteinExistence type="predicted"/>
<feature type="compositionally biased region" description="Low complexity" evidence="1">
    <location>
        <begin position="514"/>
        <end position="530"/>
    </location>
</feature>
<accession>E3LE07</accession>
<feature type="compositionally biased region" description="Low complexity" evidence="1">
    <location>
        <begin position="362"/>
        <end position="375"/>
    </location>
</feature>
<organism evidence="3">
    <name type="scientific">Caenorhabditis remanei</name>
    <name type="common">Caenorhabditis vulgaris</name>
    <dbReference type="NCBI Taxonomy" id="31234"/>
    <lineage>
        <taxon>Eukaryota</taxon>
        <taxon>Metazoa</taxon>
        <taxon>Ecdysozoa</taxon>
        <taxon>Nematoda</taxon>
        <taxon>Chromadorea</taxon>
        <taxon>Rhabditida</taxon>
        <taxon>Rhabditina</taxon>
        <taxon>Rhabditomorpha</taxon>
        <taxon>Rhabditoidea</taxon>
        <taxon>Rhabditidae</taxon>
        <taxon>Peloderinae</taxon>
        <taxon>Caenorhabditis</taxon>
    </lineage>
</organism>
<protein>
    <submittedName>
        <fullName evidence="2">Uncharacterized protein</fullName>
    </submittedName>
</protein>
<keyword evidence="3" id="KW-1185">Reference proteome</keyword>
<reference evidence="2" key="1">
    <citation type="submission" date="2007-07" db="EMBL/GenBank/DDBJ databases">
        <title>PCAP assembly of the Caenorhabditis remanei genome.</title>
        <authorList>
            <consortium name="The Caenorhabditis remanei Sequencing Consortium"/>
            <person name="Wilson R.K."/>
        </authorList>
    </citation>
    <scope>NUCLEOTIDE SEQUENCE [LARGE SCALE GENOMIC DNA]</scope>
    <source>
        <strain evidence="2">PB4641</strain>
    </source>
</reference>
<dbReference type="Proteomes" id="UP000008281">
    <property type="component" value="Unassembled WGS sequence"/>
</dbReference>
<dbReference type="EMBL" id="DS268407">
    <property type="protein sequence ID" value="EFO82808.1"/>
    <property type="molecule type" value="Genomic_DNA"/>
</dbReference>
<feature type="compositionally biased region" description="Polar residues" evidence="1">
    <location>
        <begin position="433"/>
        <end position="445"/>
    </location>
</feature>
<dbReference type="eggNOG" id="ENOG502TH09">
    <property type="taxonomic scope" value="Eukaryota"/>
</dbReference>
<feature type="compositionally biased region" description="Basic and acidic residues" evidence="1">
    <location>
        <begin position="594"/>
        <end position="611"/>
    </location>
</feature>
<feature type="compositionally biased region" description="Polar residues" evidence="1">
    <location>
        <begin position="186"/>
        <end position="199"/>
    </location>
</feature>
<dbReference type="OMA" id="MSCQTDG"/>
<feature type="region of interest" description="Disordered" evidence="1">
    <location>
        <begin position="173"/>
        <end position="202"/>
    </location>
</feature>
<dbReference type="InParanoid" id="E3LE07"/>
<feature type="compositionally biased region" description="Polar residues" evidence="1">
    <location>
        <begin position="538"/>
        <end position="548"/>
    </location>
</feature>
<feature type="compositionally biased region" description="Basic and acidic residues" evidence="1">
    <location>
        <begin position="550"/>
        <end position="584"/>
    </location>
</feature>
<evidence type="ECO:0000313" key="2">
    <source>
        <dbReference type="EMBL" id="EFO82808.1"/>
    </source>
</evidence>
<feature type="compositionally biased region" description="Basic and acidic residues" evidence="1">
    <location>
        <begin position="473"/>
        <end position="482"/>
    </location>
</feature>
<dbReference type="AlphaFoldDB" id="E3LE07"/>